<dbReference type="eggNOG" id="ENOG502RJNC">
    <property type="taxonomic scope" value="Eukaryota"/>
</dbReference>
<name>A0A061FY85_THECC</name>
<dbReference type="GO" id="GO:0008270">
    <property type="term" value="F:zinc ion binding"/>
    <property type="evidence" value="ECO:0007669"/>
    <property type="project" value="UniProtKB-KW"/>
</dbReference>
<evidence type="ECO:0000256" key="4">
    <source>
        <dbReference type="PROSITE-ProRule" id="PRU00325"/>
    </source>
</evidence>
<dbReference type="AlphaFoldDB" id="A0A061FY85"/>
<proteinExistence type="predicted"/>
<dbReference type="Pfam" id="PF10551">
    <property type="entry name" value="MULE"/>
    <property type="match status" value="1"/>
</dbReference>
<evidence type="ECO:0000256" key="3">
    <source>
        <dbReference type="ARBA" id="ARBA00022833"/>
    </source>
</evidence>
<evidence type="ECO:0000313" key="7">
    <source>
        <dbReference type="Proteomes" id="UP000026915"/>
    </source>
</evidence>
<evidence type="ECO:0000259" key="5">
    <source>
        <dbReference type="PROSITE" id="PS50966"/>
    </source>
</evidence>
<dbReference type="PROSITE" id="PS50966">
    <property type="entry name" value="ZF_SWIM"/>
    <property type="match status" value="1"/>
</dbReference>
<dbReference type="InParanoid" id="A0A061FY85"/>
<evidence type="ECO:0000256" key="2">
    <source>
        <dbReference type="ARBA" id="ARBA00022771"/>
    </source>
</evidence>
<dbReference type="InterPro" id="IPR007527">
    <property type="entry name" value="Znf_SWIM"/>
</dbReference>
<dbReference type="Gramene" id="EOY21842">
    <property type="protein sequence ID" value="EOY21842"/>
    <property type="gene ID" value="TCM_013984"/>
</dbReference>
<evidence type="ECO:0000313" key="6">
    <source>
        <dbReference type="EMBL" id="EOY21842.1"/>
    </source>
</evidence>
<keyword evidence="1" id="KW-0479">Metal-binding</keyword>
<dbReference type="HOGENOM" id="CLU_412473_0_0_1"/>
<dbReference type="PANTHER" id="PTHR31973">
    <property type="entry name" value="POLYPROTEIN, PUTATIVE-RELATED"/>
    <property type="match status" value="1"/>
</dbReference>
<dbReference type="Proteomes" id="UP000026915">
    <property type="component" value="Chromosome 3"/>
</dbReference>
<organism evidence="6 7">
    <name type="scientific">Theobroma cacao</name>
    <name type="common">Cacao</name>
    <name type="synonym">Cocoa</name>
    <dbReference type="NCBI Taxonomy" id="3641"/>
    <lineage>
        <taxon>Eukaryota</taxon>
        <taxon>Viridiplantae</taxon>
        <taxon>Streptophyta</taxon>
        <taxon>Embryophyta</taxon>
        <taxon>Tracheophyta</taxon>
        <taxon>Spermatophyta</taxon>
        <taxon>Magnoliopsida</taxon>
        <taxon>eudicotyledons</taxon>
        <taxon>Gunneridae</taxon>
        <taxon>Pentapetalae</taxon>
        <taxon>rosids</taxon>
        <taxon>malvids</taxon>
        <taxon>Malvales</taxon>
        <taxon>Malvaceae</taxon>
        <taxon>Byttnerioideae</taxon>
        <taxon>Theobroma</taxon>
    </lineage>
</organism>
<reference evidence="6 7" key="1">
    <citation type="journal article" date="2013" name="Genome Biol.">
        <title>The genome sequence of the most widely cultivated cacao type and its use to identify candidate genes regulating pod color.</title>
        <authorList>
            <person name="Motamayor J.C."/>
            <person name="Mockaitis K."/>
            <person name="Schmutz J."/>
            <person name="Haiminen N."/>
            <person name="Iii D.L."/>
            <person name="Cornejo O."/>
            <person name="Findley S.D."/>
            <person name="Zheng P."/>
            <person name="Utro F."/>
            <person name="Royaert S."/>
            <person name="Saski C."/>
            <person name="Jenkins J."/>
            <person name="Podicheti R."/>
            <person name="Zhao M."/>
            <person name="Scheffler B.E."/>
            <person name="Stack J.C."/>
            <person name="Feltus F.A."/>
            <person name="Mustiga G.M."/>
            <person name="Amores F."/>
            <person name="Phillips W."/>
            <person name="Marelli J.P."/>
            <person name="May G.D."/>
            <person name="Shapiro H."/>
            <person name="Ma J."/>
            <person name="Bustamante C.D."/>
            <person name="Schnell R.J."/>
            <person name="Main D."/>
            <person name="Gilbert D."/>
            <person name="Parida L."/>
            <person name="Kuhn D.N."/>
        </authorList>
    </citation>
    <scope>NUCLEOTIDE SEQUENCE [LARGE SCALE GENOMIC DNA]</scope>
    <source>
        <strain evidence="7">cv. Matina 1-6</strain>
    </source>
</reference>
<dbReference type="Pfam" id="PF04434">
    <property type="entry name" value="SWIM"/>
    <property type="match status" value="1"/>
</dbReference>
<sequence>MTSRDPRVEKGKKAAFKEEEEIQVLIDNLMQRTFDLEAAILSNEKIIAEIEFKVNDTYKGGETRVRGVGRDLSFSGLVKLVEEVVGVNSHNEIELHTLLSHAVGVSRTVIKDDEDVASILRDERAVVVFMTVKAGNANNILHEHANDTMMVVSDDDASDQIEDDVEKDDTVDRNHELRYDCEDDYVGGHEDRLEDDRVEQTDIPDCNHADGGRGHTTTIVLEEVELDDHCRTVELEDVEGDPIYENAIALENDIRSLDDSDEERVGCKDKACKFALRATKLLEGEYWQVRMLHKGARKLCNLIETKGNNGRDESQVGIAMPVCAVMWPVVAIDATHLKGRFKGILFVAICKDANEQIYPLAIGIGHVEDEESWSWFLNQLRFEKVYKDAHHDLCNYHLGKNVKNRFKREDVATIFTMVANCYRVIDFDRHMNQLKQLCKPAYDILIRLGPERWALAPSPVRRYKLMTSNTTECINSCLRHTRKRPIMVLIERLNEASHFFVQAIDRVEFQVIGGSKDRVMNLSTKECSCGEFQFNLLLCTHAMAAIRLDLGLRDMRFPFTRLGIPVSGTSPMTCNKLSFCHQVGEVKREELGEKGFHQLGKATDDVYVHNARAMVIIDKIAGVCLHLYRQMGKHHLLSRRLEDVDPRHVQFADNPGTVEIAIQCGL</sequence>
<keyword evidence="3" id="KW-0862">Zinc</keyword>
<dbReference type="SMART" id="SM00575">
    <property type="entry name" value="ZnF_PMZ"/>
    <property type="match status" value="1"/>
</dbReference>
<keyword evidence="7" id="KW-1185">Reference proteome</keyword>
<protein>
    <recommendedName>
        <fullName evidence="5">SWIM-type domain-containing protein</fullName>
    </recommendedName>
</protein>
<dbReference type="InterPro" id="IPR018289">
    <property type="entry name" value="MULE_transposase_dom"/>
</dbReference>
<evidence type="ECO:0000256" key="1">
    <source>
        <dbReference type="ARBA" id="ARBA00022723"/>
    </source>
</evidence>
<dbReference type="PANTHER" id="PTHR31973:SF195">
    <property type="entry name" value="MUDR FAMILY TRANSPOSASE"/>
    <property type="match status" value="1"/>
</dbReference>
<dbReference type="EMBL" id="CM001881">
    <property type="protein sequence ID" value="EOY21842.1"/>
    <property type="molecule type" value="Genomic_DNA"/>
</dbReference>
<gene>
    <name evidence="6" type="ORF">TCM_013984</name>
</gene>
<dbReference type="InterPro" id="IPR006564">
    <property type="entry name" value="Znf_PMZ"/>
</dbReference>
<accession>A0A061FY85</accession>
<keyword evidence="2 4" id="KW-0863">Zinc-finger</keyword>
<feature type="domain" description="SWIM-type" evidence="5">
    <location>
        <begin position="509"/>
        <end position="550"/>
    </location>
</feature>